<proteinExistence type="inferred from homology"/>
<dbReference type="Gene3D" id="3.40.190.10">
    <property type="entry name" value="Periplasmic binding protein-like II"/>
    <property type="match status" value="1"/>
</dbReference>
<dbReference type="GO" id="GO:0043190">
    <property type="term" value="C:ATP-binding cassette (ABC) transporter complex"/>
    <property type="evidence" value="ECO:0007669"/>
    <property type="project" value="InterPro"/>
</dbReference>
<evidence type="ECO:0000256" key="1">
    <source>
        <dbReference type="ARBA" id="ARBA00004418"/>
    </source>
</evidence>
<dbReference type="InterPro" id="IPR039424">
    <property type="entry name" value="SBP_5"/>
</dbReference>
<dbReference type="GO" id="GO:0030288">
    <property type="term" value="C:outer membrane-bounded periplasmic space"/>
    <property type="evidence" value="ECO:0007669"/>
    <property type="project" value="UniProtKB-ARBA"/>
</dbReference>
<accession>A0A2U2DN76</accession>
<feature type="domain" description="Solute-binding protein family 5" evidence="5">
    <location>
        <begin position="103"/>
        <end position="429"/>
    </location>
</feature>
<dbReference type="GO" id="GO:0015833">
    <property type="term" value="P:peptide transport"/>
    <property type="evidence" value="ECO:0007669"/>
    <property type="project" value="TreeGrafter"/>
</dbReference>
<dbReference type="CDD" id="cd08503">
    <property type="entry name" value="PBP2_NikA_DppA_OppA_like_17"/>
    <property type="match status" value="1"/>
</dbReference>
<protein>
    <submittedName>
        <fullName evidence="6">Peptide ABC transporter substrate-binding protein</fullName>
    </submittedName>
</protein>
<comment type="caution">
    <text evidence="6">The sequence shown here is derived from an EMBL/GenBank/DDBJ whole genome shotgun (WGS) entry which is preliminary data.</text>
</comment>
<evidence type="ECO:0000256" key="4">
    <source>
        <dbReference type="ARBA" id="ARBA00022729"/>
    </source>
</evidence>
<dbReference type="RefSeq" id="WP_109459985.1">
    <property type="nucleotide sequence ID" value="NZ_QFBC01000009.1"/>
</dbReference>
<keyword evidence="4" id="KW-0732">Signal</keyword>
<keyword evidence="3" id="KW-0813">Transport</keyword>
<evidence type="ECO:0000313" key="6">
    <source>
        <dbReference type="EMBL" id="PWE54766.1"/>
    </source>
</evidence>
<organism evidence="6 7">
    <name type="scientific">Metarhizobium album</name>
    <dbReference type="NCBI Taxonomy" id="2182425"/>
    <lineage>
        <taxon>Bacteria</taxon>
        <taxon>Pseudomonadati</taxon>
        <taxon>Pseudomonadota</taxon>
        <taxon>Alphaproteobacteria</taxon>
        <taxon>Hyphomicrobiales</taxon>
        <taxon>Rhizobiaceae</taxon>
        <taxon>Metarhizobium</taxon>
    </lineage>
</organism>
<dbReference type="PANTHER" id="PTHR30290">
    <property type="entry name" value="PERIPLASMIC BINDING COMPONENT OF ABC TRANSPORTER"/>
    <property type="match status" value="1"/>
</dbReference>
<dbReference type="Gene3D" id="3.10.105.10">
    <property type="entry name" value="Dipeptide-binding Protein, Domain 3"/>
    <property type="match status" value="1"/>
</dbReference>
<dbReference type="PIRSF" id="PIRSF002741">
    <property type="entry name" value="MppA"/>
    <property type="match status" value="1"/>
</dbReference>
<dbReference type="OrthoDB" id="9803988at2"/>
<evidence type="ECO:0000259" key="5">
    <source>
        <dbReference type="Pfam" id="PF00496"/>
    </source>
</evidence>
<dbReference type="InterPro" id="IPR000914">
    <property type="entry name" value="SBP_5_dom"/>
</dbReference>
<reference evidence="6 7" key="1">
    <citation type="submission" date="2018-05" db="EMBL/GenBank/DDBJ databases">
        <title>The draft genome of strain NS-104.</title>
        <authorList>
            <person name="Hang P."/>
            <person name="Jiang J."/>
        </authorList>
    </citation>
    <scope>NUCLEOTIDE SEQUENCE [LARGE SCALE GENOMIC DNA]</scope>
    <source>
        <strain evidence="6 7">NS-104</strain>
    </source>
</reference>
<evidence type="ECO:0000256" key="2">
    <source>
        <dbReference type="ARBA" id="ARBA00005695"/>
    </source>
</evidence>
<dbReference type="Pfam" id="PF00496">
    <property type="entry name" value="SBP_bac_5"/>
    <property type="match status" value="1"/>
</dbReference>
<evidence type="ECO:0000313" key="7">
    <source>
        <dbReference type="Proteomes" id="UP000245252"/>
    </source>
</evidence>
<sequence length="536" mass="59663">MSDARIREMNFWADRYRNGGISRREFLGRASALAAVSAAGLGFNPATLLASEPKQGGYARFGMSDASQQDTLDPGTWPASFAQAAFNGSLCNNLTEIAADGSIVGDLAESFEPADGAKKWIFKIRNGITFHDGKSLTIKDIQEAFHYHMGDKSTSGAKSLLSQVESIDADGPNTIIFNLKSGTADFPYLVADYHLSIMPAKEEGGIDWQRGVGTGSFILENFEPGSSVKMKRNPNYHKNNKPYFDEVEFIAIMDQTARLNAFLTGEVDFSGDIDVRNMALIDRNPELEILRIPSLRHFTFDMDTTAKPFDNLDVRLAMKYALDRDDILRKVFLNEAKKGNDTPVASAMPFFKDPTPQFDYNIEKAKEHLAKAGLKTLDVDLSVSEAAFPGATESAVLYKEHAAKAGININIIREADDGYWENVWLKKPFNGCDWYGRATCDWLFSTAYAADASWNNTHWNNPRFNELLVAARSETDNDKRAAQYGEMQQLLHDDGGVITVAFVNWVYGLNKKIAHGPVSGIFPCDNLRMTERWWMA</sequence>
<dbReference type="Gene3D" id="3.90.76.10">
    <property type="entry name" value="Dipeptide-binding Protein, Domain 1"/>
    <property type="match status" value="1"/>
</dbReference>
<dbReference type="AlphaFoldDB" id="A0A2U2DN76"/>
<gene>
    <name evidence="6" type="ORF">DEM27_18940</name>
</gene>
<dbReference type="Proteomes" id="UP000245252">
    <property type="component" value="Unassembled WGS sequence"/>
</dbReference>
<comment type="similarity">
    <text evidence="2">Belongs to the bacterial solute-binding protein 5 family.</text>
</comment>
<dbReference type="PANTHER" id="PTHR30290:SF10">
    <property type="entry name" value="PERIPLASMIC OLIGOPEPTIDE-BINDING PROTEIN-RELATED"/>
    <property type="match status" value="1"/>
</dbReference>
<dbReference type="EMBL" id="QFBC01000009">
    <property type="protein sequence ID" value="PWE54766.1"/>
    <property type="molecule type" value="Genomic_DNA"/>
</dbReference>
<evidence type="ECO:0000256" key="3">
    <source>
        <dbReference type="ARBA" id="ARBA00022448"/>
    </source>
</evidence>
<name>A0A2U2DN76_9HYPH</name>
<dbReference type="PROSITE" id="PS51318">
    <property type="entry name" value="TAT"/>
    <property type="match status" value="1"/>
</dbReference>
<comment type="subcellular location">
    <subcellularLocation>
        <location evidence="1">Periplasm</location>
    </subcellularLocation>
</comment>
<dbReference type="InterPro" id="IPR030678">
    <property type="entry name" value="Peptide/Ni-bd"/>
</dbReference>
<keyword evidence="7" id="KW-1185">Reference proteome</keyword>
<dbReference type="InterPro" id="IPR006311">
    <property type="entry name" value="TAT_signal"/>
</dbReference>
<dbReference type="SUPFAM" id="SSF53850">
    <property type="entry name" value="Periplasmic binding protein-like II"/>
    <property type="match status" value="1"/>
</dbReference>
<dbReference type="GO" id="GO:1904680">
    <property type="term" value="F:peptide transmembrane transporter activity"/>
    <property type="evidence" value="ECO:0007669"/>
    <property type="project" value="TreeGrafter"/>
</dbReference>